<comment type="pathway">
    <text evidence="1 8">Amino-acid biosynthesis; L-tryptophan biosynthesis; L-tryptophan from chorismate: step 5/5.</text>
</comment>
<dbReference type="EMBL" id="MELK01000035">
    <property type="protein sequence ID" value="OFW57246.1"/>
    <property type="molecule type" value="Genomic_DNA"/>
</dbReference>
<evidence type="ECO:0000256" key="3">
    <source>
        <dbReference type="ARBA" id="ARBA00022605"/>
    </source>
</evidence>
<dbReference type="AlphaFoldDB" id="A0A1F2WK70"/>
<dbReference type="PANTHER" id="PTHR43406">
    <property type="entry name" value="TRYPTOPHAN SYNTHASE, ALPHA CHAIN"/>
    <property type="match status" value="1"/>
</dbReference>
<dbReference type="CDD" id="cd04724">
    <property type="entry name" value="Tryptophan_synthase_alpha"/>
    <property type="match status" value="1"/>
</dbReference>
<evidence type="ECO:0000256" key="5">
    <source>
        <dbReference type="ARBA" id="ARBA00023141"/>
    </source>
</evidence>
<name>A0A1F2WK70_9ACTN</name>
<evidence type="ECO:0000256" key="1">
    <source>
        <dbReference type="ARBA" id="ARBA00004733"/>
    </source>
</evidence>
<evidence type="ECO:0000256" key="7">
    <source>
        <dbReference type="ARBA" id="ARBA00049047"/>
    </source>
</evidence>
<feature type="active site" description="Proton acceptor" evidence="8">
    <location>
        <position position="58"/>
    </location>
</feature>
<dbReference type="Pfam" id="PF00290">
    <property type="entry name" value="Trp_syntA"/>
    <property type="match status" value="1"/>
</dbReference>
<gene>
    <name evidence="8" type="primary">trpA</name>
    <name evidence="10" type="ORF">A2Y75_07390</name>
</gene>
<keyword evidence="5 8" id="KW-0057">Aromatic amino acid biosynthesis</keyword>
<dbReference type="SUPFAM" id="SSF51366">
    <property type="entry name" value="Ribulose-phoshate binding barrel"/>
    <property type="match status" value="1"/>
</dbReference>
<dbReference type="InterPro" id="IPR011060">
    <property type="entry name" value="RibuloseP-bd_barrel"/>
</dbReference>
<keyword evidence="4 8" id="KW-0822">Tryptophan biosynthesis</keyword>
<organism evidence="10 11">
    <name type="scientific">Candidatus Solincola sediminis</name>
    <dbReference type="NCBI Taxonomy" id="1797199"/>
    <lineage>
        <taxon>Bacteria</taxon>
        <taxon>Bacillati</taxon>
        <taxon>Actinomycetota</taxon>
        <taxon>Candidatus Geothermincolia</taxon>
        <taxon>Candidatus Geothermincolales</taxon>
        <taxon>Candidatus Geothermincolaceae</taxon>
        <taxon>Candidatus Solincola</taxon>
    </lineage>
</organism>
<evidence type="ECO:0000256" key="8">
    <source>
        <dbReference type="HAMAP-Rule" id="MF_00131"/>
    </source>
</evidence>
<accession>A0A1F2WK70</accession>
<dbReference type="Gene3D" id="3.20.20.70">
    <property type="entry name" value="Aldolase class I"/>
    <property type="match status" value="1"/>
</dbReference>
<keyword evidence="6 8" id="KW-0456">Lyase</keyword>
<dbReference type="UniPathway" id="UPA00035">
    <property type="reaction ID" value="UER00044"/>
</dbReference>
<protein>
    <recommendedName>
        <fullName evidence="8">Tryptophan synthase alpha chain</fullName>
        <ecNumber evidence="8">4.2.1.20</ecNumber>
    </recommendedName>
</protein>
<dbReference type="PANTHER" id="PTHR43406:SF1">
    <property type="entry name" value="TRYPTOPHAN SYNTHASE ALPHA CHAIN, CHLOROPLASTIC"/>
    <property type="match status" value="1"/>
</dbReference>
<evidence type="ECO:0000256" key="4">
    <source>
        <dbReference type="ARBA" id="ARBA00022822"/>
    </source>
</evidence>
<comment type="caution">
    <text evidence="10">The sequence shown here is derived from an EMBL/GenBank/DDBJ whole genome shotgun (WGS) entry which is preliminary data.</text>
</comment>
<dbReference type="GO" id="GO:0005829">
    <property type="term" value="C:cytosol"/>
    <property type="evidence" value="ECO:0007669"/>
    <property type="project" value="TreeGrafter"/>
</dbReference>
<evidence type="ECO:0000256" key="2">
    <source>
        <dbReference type="ARBA" id="ARBA00011270"/>
    </source>
</evidence>
<dbReference type="STRING" id="1797197.A2Y75_07390"/>
<evidence type="ECO:0000313" key="10">
    <source>
        <dbReference type="EMBL" id="OFW57246.1"/>
    </source>
</evidence>
<dbReference type="Proteomes" id="UP000177876">
    <property type="component" value="Unassembled WGS sequence"/>
</dbReference>
<proteinExistence type="inferred from homology"/>
<keyword evidence="3 8" id="KW-0028">Amino-acid biosynthesis</keyword>
<dbReference type="EC" id="4.2.1.20" evidence="8"/>
<sequence>MSRIDELFQSVKGARAALIGYTTAGFPDYHDSLAIASSLLDSCDALELGIPFSDPTMDGPIIQESSHLSLEAGTRVSDVITLAGELRDKTEKPLIIMSYYNPINSFGAAAFAREAALAGVDGVLLPDLPLEEISHWKVHGDRAGIDTMLFASSTTPPHRLERLGEMTNGFLYCLAVKGTTGLREGLSEDAFEFMRRARESCKVPLALGVGISNAEQCRLAAGVSDAVIVGSALVKEALDAFRSGGDPSRSAGRKAAEFARSLS</sequence>
<comment type="catalytic activity">
    <reaction evidence="7 8">
        <text>(1S,2R)-1-C-(indol-3-yl)glycerol 3-phosphate + L-serine = D-glyceraldehyde 3-phosphate + L-tryptophan + H2O</text>
        <dbReference type="Rhea" id="RHEA:10532"/>
        <dbReference type="ChEBI" id="CHEBI:15377"/>
        <dbReference type="ChEBI" id="CHEBI:33384"/>
        <dbReference type="ChEBI" id="CHEBI:57912"/>
        <dbReference type="ChEBI" id="CHEBI:58866"/>
        <dbReference type="ChEBI" id="CHEBI:59776"/>
        <dbReference type="EC" id="4.2.1.20"/>
    </reaction>
</comment>
<dbReference type="InterPro" id="IPR013785">
    <property type="entry name" value="Aldolase_TIM"/>
</dbReference>
<evidence type="ECO:0000256" key="9">
    <source>
        <dbReference type="RuleBase" id="RU003662"/>
    </source>
</evidence>
<dbReference type="HAMAP" id="MF_00131">
    <property type="entry name" value="Trp_synth_alpha"/>
    <property type="match status" value="1"/>
</dbReference>
<evidence type="ECO:0000256" key="6">
    <source>
        <dbReference type="ARBA" id="ARBA00023239"/>
    </source>
</evidence>
<comment type="similarity">
    <text evidence="8 9">Belongs to the TrpA family.</text>
</comment>
<dbReference type="GO" id="GO:0004834">
    <property type="term" value="F:tryptophan synthase activity"/>
    <property type="evidence" value="ECO:0007669"/>
    <property type="project" value="UniProtKB-UniRule"/>
</dbReference>
<dbReference type="InterPro" id="IPR002028">
    <property type="entry name" value="Trp_synthase_suA"/>
</dbReference>
<feature type="active site" description="Proton acceptor" evidence="8">
    <location>
        <position position="47"/>
    </location>
</feature>
<comment type="subunit">
    <text evidence="2 8">Tetramer of two alpha and two beta chains.</text>
</comment>
<reference evidence="10 11" key="1">
    <citation type="journal article" date="2016" name="Nat. Commun.">
        <title>Thousands of microbial genomes shed light on interconnected biogeochemical processes in an aquifer system.</title>
        <authorList>
            <person name="Anantharaman K."/>
            <person name="Brown C.T."/>
            <person name="Hug L.A."/>
            <person name="Sharon I."/>
            <person name="Castelle C.J."/>
            <person name="Probst A.J."/>
            <person name="Thomas B.C."/>
            <person name="Singh A."/>
            <person name="Wilkins M.J."/>
            <person name="Karaoz U."/>
            <person name="Brodie E.L."/>
            <person name="Williams K.H."/>
            <person name="Hubbard S.S."/>
            <person name="Banfield J.F."/>
        </authorList>
    </citation>
    <scope>NUCLEOTIDE SEQUENCE [LARGE SCALE GENOMIC DNA]</scope>
</reference>
<comment type="function">
    <text evidence="8">The alpha subunit is responsible for the aldol cleavage of indoleglycerol phosphate to indole and glyceraldehyde 3-phosphate.</text>
</comment>
<dbReference type="NCBIfam" id="TIGR00262">
    <property type="entry name" value="trpA"/>
    <property type="match status" value="1"/>
</dbReference>
<evidence type="ECO:0000313" key="11">
    <source>
        <dbReference type="Proteomes" id="UP000177876"/>
    </source>
</evidence>